<feature type="signal peptide" evidence="1">
    <location>
        <begin position="1"/>
        <end position="28"/>
    </location>
</feature>
<reference evidence="3" key="1">
    <citation type="submission" date="2018-05" db="EMBL/GenBank/DDBJ databases">
        <authorList>
            <person name="Liu B.-T."/>
        </authorList>
    </citation>
    <scope>NUCLEOTIDE SEQUENCE [LARGE SCALE GENOMIC DNA]</scope>
    <source>
        <strain evidence="3">WD6-1</strain>
    </source>
</reference>
<evidence type="ECO:0000313" key="3">
    <source>
        <dbReference type="Proteomes" id="UP000245168"/>
    </source>
</evidence>
<keyword evidence="1" id="KW-0732">Signal</keyword>
<sequence length="119" mass="12709">MESEMFWKKFLLACPVAVVSLTFSAVQAEDIVGKAAEVEVEVMDARGATLARLHQRVTRFCDLNQVAAGLTERRAAAACRADLINELTVKPGDVQLIGGAPRFVPAARTTIVAALKPAS</sequence>
<evidence type="ECO:0000256" key="1">
    <source>
        <dbReference type="SAM" id="SignalP"/>
    </source>
</evidence>
<evidence type="ECO:0008006" key="4">
    <source>
        <dbReference type="Google" id="ProtNLM"/>
    </source>
</evidence>
<proteinExistence type="predicted"/>
<dbReference type="EMBL" id="QEXV01000002">
    <property type="protein sequence ID" value="PWE17902.1"/>
    <property type="molecule type" value="Genomic_DNA"/>
</dbReference>
<gene>
    <name evidence="2" type="ORF">DDZ18_04820</name>
</gene>
<dbReference type="AlphaFoldDB" id="A0A2U2BV74"/>
<feature type="chain" id="PRO_5015477504" description="UrcA family protein" evidence="1">
    <location>
        <begin position="29"/>
        <end position="119"/>
    </location>
</feature>
<protein>
    <recommendedName>
        <fullName evidence="4">UrcA family protein</fullName>
    </recommendedName>
</protein>
<name>A0A2U2BV74_9PROT</name>
<keyword evidence="3" id="KW-1185">Reference proteome</keyword>
<comment type="caution">
    <text evidence="2">The sequence shown here is derived from an EMBL/GenBank/DDBJ whole genome shotgun (WGS) entry which is preliminary data.</text>
</comment>
<evidence type="ECO:0000313" key="2">
    <source>
        <dbReference type="EMBL" id="PWE17902.1"/>
    </source>
</evidence>
<dbReference type="Proteomes" id="UP000245168">
    <property type="component" value="Unassembled WGS sequence"/>
</dbReference>
<organism evidence="2 3">
    <name type="scientific">Marinicauda salina</name>
    <dbReference type="NCBI Taxonomy" id="2135793"/>
    <lineage>
        <taxon>Bacteria</taxon>
        <taxon>Pseudomonadati</taxon>
        <taxon>Pseudomonadota</taxon>
        <taxon>Alphaproteobacteria</taxon>
        <taxon>Maricaulales</taxon>
        <taxon>Maricaulaceae</taxon>
        <taxon>Marinicauda</taxon>
    </lineage>
</organism>
<accession>A0A2U2BV74</accession>